<evidence type="ECO:0000313" key="3">
    <source>
        <dbReference type="EMBL" id="KJW13176.1"/>
    </source>
</evidence>
<dbReference type="EMBL" id="JZCR01000010">
    <property type="protein sequence ID" value="KJW13176.1"/>
    <property type="molecule type" value="Genomic_DNA"/>
</dbReference>
<dbReference type="SUPFAM" id="SSF51735">
    <property type="entry name" value="NAD(P)-binding Rossmann-fold domains"/>
    <property type="match status" value="1"/>
</dbReference>
<dbReference type="InterPro" id="IPR002347">
    <property type="entry name" value="SDR_fam"/>
</dbReference>
<dbReference type="PRINTS" id="PR00081">
    <property type="entry name" value="GDHRDH"/>
</dbReference>
<evidence type="ECO:0000256" key="1">
    <source>
        <dbReference type="ARBA" id="ARBA00006484"/>
    </source>
</evidence>
<dbReference type="PANTHER" id="PTHR24320:SF274">
    <property type="entry name" value="CHAIN DEHYDROGENASE, PUTATIVE (AFU_ORTHOLOGUE AFUA_4G00440)-RELATED"/>
    <property type="match status" value="1"/>
</dbReference>
<protein>
    <recommendedName>
        <fullName evidence="5">Daunorubicin C-13 ketoreductase</fullName>
    </recommendedName>
</protein>
<evidence type="ECO:0000256" key="2">
    <source>
        <dbReference type="ARBA" id="ARBA00023002"/>
    </source>
</evidence>
<dbReference type="PATRIC" id="fig|216463.3.peg.2"/>
<proteinExistence type="inferred from homology"/>
<evidence type="ECO:0000313" key="4">
    <source>
        <dbReference type="Proteomes" id="UP000033491"/>
    </source>
</evidence>
<dbReference type="GO" id="GO:0016491">
    <property type="term" value="F:oxidoreductase activity"/>
    <property type="evidence" value="ECO:0007669"/>
    <property type="project" value="UniProtKB-KW"/>
</dbReference>
<organism evidence="3 4">
    <name type="scientific">Levilactobacillus spicheri</name>
    <dbReference type="NCBI Taxonomy" id="216463"/>
    <lineage>
        <taxon>Bacteria</taxon>
        <taxon>Bacillati</taxon>
        <taxon>Bacillota</taxon>
        <taxon>Bacilli</taxon>
        <taxon>Lactobacillales</taxon>
        <taxon>Lactobacillaceae</taxon>
        <taxon>Levilactobacillus</taxon>
    </lineage>
</organism>
<dbReference type="OrthoDB" id="9803333at2"/>
<gene>
    <name evidence="3" type="ORF">VC81_04475</name>
</gene>
<dbReference type="RefSeq" id="WP_045806965.1">
    <property type="nucleotide sequence ID" value="NZ_JZCR01000010.1"/>
</dbReference>
<name>A0A0F3RT55_9LACO</name>
<dbReference type="Pfam" id="PF00106">
    <property type="entry name" value="adh_short"/>
    <property type="match status" value="1"/>
</dbReference>
<comment type="similarity">
    <text evidence="1">Belongs to the short-chain dehydrogenases/reductases (SDR) family.</text>
</comment>
<dbReference type="Gene3D" id="3.40.50.720">
    <property type="entry name" value="NAD(P)-binding Rossmann-like Domain"/>
    <property type="match status" value="1"/>
</dbReference>
<dbReference type="Proteomes" id="UP000033491">
    <property type="component" value="Unassembled WGS sequence"/>
</dbReference>
<reference evidence="3 4" key="1">
    <citation type="submission" date="2015-03" db="EMBL/GenBank/DDBJ databases">
        <authorList>
            <person name="Zheng J."/>
            <person name="Ganezle M."/>
        </authorList>
    </citation>
    <scope>NUCLEOTIDE SEQUENCE [LARGE SCALE GENOMIC DNA]</scope>
    <source>
        <strain evidence="3 4">LP38</strain>
    </source>
</reference>
<accession>A0A0F3RT55</accession>
<comment type="caution">
    <text evidence="3">The sequence shown here is derived from an EMBL/GenBank/DDBJ whole genome shotgun (WGS) entry which is preliminary data.</text>
</comment>
<evidence type="ECO:0008006" key="5">
    <source>
        <dbReference type="Google" id="ProtNLM"/>
    </source>
</evidence>
<dbReference type="InterPro" id="IPR036291">
    <property type="entry name" value="NAD(P)-bd_dom_sf"/>
</dbReference>
<keyword evidence="2" id="KW-0560">Oxidoreductase</keyword>
<dbReference type="PANTHER" id="PTHR24320">
    <property type="entry name" value="RETINOL DEHYDROGENASE"/>
    <property type="match status" value="1"/>
</dbReference>
<dbReference type="AlphaFoldDB" id="A0A0F3RT55"/>
<sequence length="239" mass="25866">MATIFITGSTTGLGFLTAQQLIADGHTVTLHARTPQRAAEVRQRLPRAAHVLVGDLADPAAVKELAHQANQLGTFDAIIHNAGINHALADTLFQVNAVAPYLLTAWLRRPRRLVFVSSIMHHDAPLDLAHLTTTTTYGSSKLQVLLLMAAIARRWPDVIATAVHPGWVPTRMGGDQAPDDLTLGYTTQTWLATTAPASVSGQYFFHQTPAEPDPRVADVQLQETYLAQLAHLTGVVLPK</sequence>
<dbReference type="STRING" id="216463.VC81_04475"/>